<dbReference type="InterPro" id="IPR029046">
    <property type="entry name" value="LolA/LolB/LppX"/>
</dbReference>
<accession>A0A1Y2L1I7</accession>
<feature type="signal peptide" evidence="2">
    <location>
        <begin position="1"/>
        <end position="28"/>
    </location>
</feature>
<sequence length="214" mass="22720">MTLARFVRSLLLAGSVICALGAPETALARPGIVALEKNQYLHGDFTLNRHLNGFSDGLKSQGEFVLVPATGLIWQTKTPFPGTTVLGPGGIVNIDANGERSQLGTGAAQFGIFVDLISSVLAGNWSALENRFHVEFSPPGDNTDIWQVKLTPFGESAIGGQITDIVAIGDDFVQQVRLNKPGGDFDDITLSAQQTANLPLPKDKADLLPKADPK</sequence>
<dbReference type="AlphaFoldDB" id="A0A1Y2L1I7"/>
<evidence type="ECO:0000313" key="4">
    <source>
        <dbReference type="Proteomes" id="UP000193391"/>
    </source>
</evidence>
<dbReference type="EMBL" id="JFKA01000004">
    <property type="protein sequence ID" value="OSQ38319.1"/>
    <property type="molecule type" value="Genomic_DNA"/>
</dbReference>
<dbReference type="STRING" id="1293891.TMES_10600"/>
<comment type="caution">
    <text evidence="3">The sequence shown here is derived from an EMBL/GenBank/DDBJ whole genome shotgun (WGS) entry which is preliminary data.</text>
</comment>
<evidence type="ECO:0008006" key="5">
    <source>
        <dbReference type="Google" id="ProtNLM"/>
    </source>
</evidence>
<protein>
    <recommendedName>
        <fullName evidence="5">Outer membrane lipoprotein carrier protein LolA</fullName>
    </recommendedName>
</protein>
<dbReference type="SUPFAM" id="SSF89392">
    <property type="entry name" value="Prokaryotic lipoproteins and lipoprotein localization factors"/>
    <property type="match status" value="1"/>
</dbReference>
<dbReference type="OrthoDB" id="5700849at2"/>
<keyword evidence="4" id="KW-1185">Reference proteome</keyword>
<dbReference type="Gene3D" id="2.50.20.10">
    <property type="entry name" value="Lipoprotein localisation LolA/LolB/LppX"/>
    <property type="match status" value="1"/>
</dbReference>
<dbReference type="RefSeq" id="WP_085582294.1">
    <property type="nucleotide sequence ID" value="NZ_JFKA01000004.1"/>
</dbReference>
<dbReference type="InterPro" id="IPR004564">
    <property type="entry name" value="OM_lipoprot_carrier_LolA-like"/>
</dbReference>
<dbReference type="CDD" id="cd16325">
    <property type="entry name" value="LolA"/>
    <property type="match status" value="1"/>
</dbReference>
<name>A0A1Y2L1I7_9PROT</name>
<evidence type="ECO:0000313" key="3">
    <source>
        <dbReference type="EMBL" id="OSQ38319.1"/>
    </source>
</evidence>
<organism evidence="3 4">
    <name type="scientific">Thalassospira mesophila</name>
    <dbReference type="NCBI Taxonomy" id="1293891"/>
    <lineage>
        <taxon>Bacteria</taxon>
        <taxon>Pseudomonadati</taxon>
        <taxon>Pseudomonadota</taxon>
        <taxon>Alphaproteobacteria</taxon>
        <taxon>Rhodospirillales</taxon>
        <taxon>Thalassospiraceae</taxon>
        <taxon>Thalassospira</taxon>
    </lineage>
</organism>
<feature type="chain" id="PRO_5012802099" description="Outer membrane lipoprotein carrier protein LolA" evidence="2">
    <location>
        <begin position="29"/>
        <end position="214"/>
    </location>
</feature>
<keyword evidence="1 2" id="KW-0732">Signal</keyword>
<gene>
    <name evidence="3" type="ORF">TMES_10600</name>
</gene>
<reference evidence="3 4" key="1">
    <citation type="submission" date="2014-03" db="EMBL/GenBank/DDBJ databases">
        <title>The draft genome sequence of Thalassospira mesophila JCM 18969.</title>
        <authorList>
            <person name="Lai Q."/>
            <person name="Shao Z."/>
        </authorList>
    </citation>
    <scope>NUCLEOTIDE SEQUENCE [LARGE SCALE GENOMIC DNA]</scope>
    <source>
        <strain evidence="3 4">JCM 18969</strain>
    </source>
</reference>
<dbReference type="Proteomes" id="UP000193391">
    <property type="component" value="Unassembled WGS sequence"/>
</dbReference>
<proteinExistence type="predicted"/>
<evidence type="ECO:0000256" key="1">
    <source>
        <dbReference type="ARBA" id="ARBA00022729"/>
    </source>
</evidence>
<evidence type="ECO:0000256" key="2">
    <source>
        <dbReference type="SAM" id="SignalP"/>
    </source>
</evidence>